<protein>
    <submittedName>
        <fullName evidence="2">Uncharacterized protein</fullName>
    </submittedName>
</protein>
<evidence type="ECO:0000313" key="3">
    <source>
        <dbReference type="Proteomes" id="UP000054560"/>
    </source>
</evidence>
<dbReference type="GeneID" id="25912523"/>
<dbReference type="Proteomes" id="UP000054560">
    <property type="component" value="Unassembled WGS sequence"/>
</dbReference>
<name>A0A0L0FG69_9EUKA</name>
<reference evidence="2 3" key="1">
    <citation type="submission" date="2011-02" db="EMBL/GenBank/DDBJ databases">
        <title>The Genome Sequence of Sphaeroforma arctica JP610.</title>
        <authorList>
            <consortium name="The Broad Institute Genome Sequencing Platform"/>
            <person name="Russ C."/>
            <person name="Cuomo C."/>
            <person name="Young S.K."/>
            <person name="Zeng Q."/>
            <person name="Gargeya S."/>
            <person name="Alvarado L."/>
            <person name="Berlin A."/>
            <person name="Chapman S.B."/>
            <person name="Chen Z."/>
            <person name="Freedman E."/>
            <person name="Gellesch M."/>
            <person name="Goldberg J."/>
            <person name="Griggs A."/>
            <person name="Gujja S."/>
            <person name="Heilman E."/>
            <person name="Heiman D."/>
            <person name="Howarth C."/>
            <person name="Mehta T."/>
            <person name="Neiman D."/>
            <person name="Pearson M."/>
            <person name="Roberts A."/>
            <person name="Saif S."/>
            <person name="Shea T."/>
            <person name="Shenoy N."/>
            <person name="Sisk P."/>
            <person name="Stolte C."/>
            <person name="Sykes S."/>
            <person name="White J."/>
            <person name="Yandava C."/>
            <person name="Burger G."/>
            <person name="Gray M.W."/>
            <person name="Holland P.W.H."/>
            <person name="King N."/>
            <person name="Lang F.B.F."/>
            <person name="Roger A.J."/>
            <person name="Ruiz-Trillo I."/>
            <person name="Haas B."/>
            <person name="Nusbaum C."/>
            <person name="Birren B."/>
        </authorList>
    </citation>
    <scope>NUCLEOTIDE SEQUENCE [LARGE SCALE GENOMIC DNA]</scope>
    <source>
        <strain evidence="2 3">JP610</strain>
    </source>
</reference>
<feature type="compositionally biased region" description="Polar residues" evidence="1">
    <location>
        <begin position="116"/>
        <end position="131"/>
    </location>
</feature>
<evidence type="ECO:0000313" key="2">
    <source>
        <dbReference type="EMBL" id="KNC75456.1"/>
    </source>
</evidence>
<feature type="non-terminal residue" evidence="2">
    <location>
        <position position="1"/>
    </location>
</feature>
<keyword evidence="3" id="KW-1185">Reference proteome</keyword>
<proteinExistence type="predicted"/>
<gene>
    <name evidence="2" type="ORF">SARC_12019</name>
</gene>
<evidence type="ECO:0000256" key="1">
    <source>
        <dbReference type="SAM" id="MobiDB-lite"/>
    </source>
</evidence>
<accession>A0A0L0FG69</accession>
<dbReference type="EMBL" id="KQ243614">
    <property type="protein sequence ID" value="KNC75456.1"/>
    <property type="molecule type" value="Genomic_DNA"/>
</dbReference>
<organism evidence="2 3">
    <name type="scientific">Sphaeroforma arctica JP610</name>
    <dbReference type="NCBI Taxonomy" id="667725"/>
    <lineage>
        <taxon>Eukaryota</taxon>
        <taxon>Ichthyosporea</taxon>
        <taxon>Ichthyophonida</taxon>
        <taxon>Sphaeroforma</taxon>
    </lineage>
</organism>
<feature type="region of interest" description="Disordered" evidence="1">
    <location>
        <begin position="114"/>
        <end position="176"/>
    </location>
</feature>
<dbReference type="RefSeq" id="XP_014149358.1">
    <property type="nucleotide sequence ID" value="XM_014293883.1"/>
</dbReference>
<feature type="non-terminal residue" evidence="2">
    <location>
        <position position="491"/>
    </location>
</feature>
<feature type="region of interest" description="Disordered" evidence="1">
    <location>
        <begin position="58"/>
        <end position="78"/>
    </location>
</feature>
<feature type="compositionally biased region" description="Polar residues" evidence="1">
    <location>
        <begin position="165"/>
        <end position="175"/>
    </location>
</feature>
<sequence length="491" mass="54380">RGKKAVCDLLLDDGRVDVSVLKDVQANRKASRRELARALREYEPEVIEWSGPVYRPVTKASPQANAKDRATDSDSEHIPITMTTDESVEDTQMETPHTDIDTVALAAEEASVAESINSTESTGVTPSTSSDGDGFTAPKDLLRTSDRGKMSPYPKHAVQGKTDPKTQGNWRSTLHTGPRRYDTCTVIPSRIRPHLIDVQYVGPNTGLYVDTHERSATDETSSSARAHTHTYTHTHTHTHTHTPPLSHRQTDTFAYMHTDDTTHPQNKTTDLPIHTGVASKNRRKHQTRQALRDGQTRALLEAVCEVLSARKRPRTLPYAYNRTRTHTHTHILVHTRVRACTRTRTRTPTASLSIPPSDHPPGTLAHMHRTCLCLFRCVAVLLDYSLLHTLSAVGGCADARVRVNHHKAVGALCAYLLLLNAQAVLIKVTSYTRTRAWQAINRTGPWEGFINSNQSDELGAPDRAGLMERPGVHIYDVTTGRGAVRDSAKTT</sequence>
<feature type="compositionally biased region" description="Basic and acidic residues" evidence="1">
    <location>
        <begin position="140"/>
        <end position="149"/>
    </location>
</feature>
<feature type="compositionally biased region" description="Basic and acidic residues" evidence="1">
    <location>
        <begin position="66"/>
        <end position="77"/>
    </location>
</feature>
<dbReference type="AlphaFoldDB" id="A0A0L0FG69"/>